<sequence length="332" mass="37638">MKKLLFLLSFLSLLACTPEKLKMHTQLSTSGYNFNRGMKIDLKVEHNGDGLIVKSGTKVISNNGIFTIPADAKYGTNHFIITTYRNEDSLSYPVECFVVPSEKSTTIAYEVVNTYPHPSELFTQGFTLSGDLIIESSGQYGQSALSTYKLGSRKILQQHKLPESWFAEGMTLLDDTIYQVTWREGKCMKYTWNGSEFTPIKEHDFKIREGWGLSAYNHQLVWTDGTQNIRFVDPFSLTTVSTKESMNSDGYFGNLNETEIYKGYLAANIWQSDRIVFIDLESGASTRHLDLTEIAIQHDDQGTLNGIAVRGENLLITGKNWDVIYELKLDWK</sequence>
<dbReference type="EMBL" id="WBVQ01000001">
    <property type="protein sequence ID" value="KAB2817135.1"/>
    <property type="molecule type" value="Genomic_DNA"/>
</dbReference>
<keyword evidence="2" id="KW-1185">Reference proteome</keyword>
<dbReference type="Proteomes" id="UP000484164">
    <property type="component" value="Unassembled WGS sequence"/>
</dbReference>
<dbReference type="Pfam" id="PF05096">
    <property type="entry name" value="Glu_cyclase_2"/>
    <property type="match status" value="1"/>
</dbReference>
<organism evidence="1 2">
    <name type="scientific">Phaeocystidibacter marisrubri</name>
    <dbReference type="NCBI Taxonomy" id="1577780"/>
    <lineage>
        <taxon>Bacteria</taxon>
        <taxon>Pseudomonadati</taxon>
        <taxon>Bacteroidota</taxon>
        <taxon>Flavobacteriia</taxon>
        <taxon>Flavobacteriales</taxon>
        <taxon>Phaeocystidibacteraceae</taxon>
        <taxon>Phaeocystidibacter</taxon>
    </lineage>
</organism>
<reference evidence="1 2" key="1">
    <citation type="submission" date="2019-10" db="EMBL/GenBank/DDBJ databases">
        <title>Genome sequence of Phaeocystidibacter marisrubri JCM30614 (type strain).</title>
        <authorList>
            <person name="Bowman J.P."/>
        </authorList>
    </citation>
    <scope>NUCLEOTIDE SEQUENCE [LARGE SCALE GENOMIC DNA]</scope>
    <source>
        <strain evidence="1 2">JCM 30614</strain>
    </source>
</reference>
<comment type="caution">
    <text evidence="1">The sequence shown here is derived from an EMBL/GenBank/DDBJ whole genome shotgun (WGS) entry which is preliminary data.</text>
</comment>
<proteinExistence type="predicted"/>
<dbReference type="PANTHER" id="PTHR31270">
    <property type="entry name" value="GLUTAMINYL-PEPTIDE CYCLOTRANSFERASE"/>
    <property type="match status" value="1"/>
</dbReference>
<dbReference type="OrthoDB" id="9783700at2"/>
<evidence type="ECO:0000313" key="1">
    <source>
        <dbReference type="EMBL" id="KAB2817135.1"/>
    </source>
</evidence>
<evidence type="ECO:0000313" key="2">
    <source>
        <dbReference type="Proteomes" id="UP000484164"/>
    </source>
</evidence>
<dbReference type="PANTHER" id="PTHR31270:SF1">
    <property type="entry name" value="GLUTAMINYL-PEPTIDE CYCLOTRANSFERASE"/>
    <property type="match status" value="1"/>
</dbReference>
<keyword evidence="1" id="KW-0808">Transferase</keyword>
<dbReference type="GO" id="GO:0016603">
    <property type="term" value="F:glutaminyl-peptide cyclotransferase activity"/>
    <property type="evidence" value="ECO:0007669"/>
    <property type="project" value="InterPro"/>
</dbReference>
<accession>A0A6L3ZI28</accession>
<gene>
    <name evidence="1" type="ORF">F8C82_01695</name>
</gene>
<protein>
    <submittedName>
        <fullName evidence="1">Glutaminyl-peptide cyclotransferase</fullName>
    </submittedName>
</protein>
<dbReference type="AlphaFoldDB" id="A0A6L3ZI28"/>
<dbReference type="InterPro" id="IPR007788">
    <property type="entry name" value="QCT"/>
</dbReference>
<dbReference type="RefSeq" id="WP_151691706.1">
    <property type="nucleotide sequence ID" value="NZ_BMGX01000002.1"/>
</dbReference>
<dbReference type="SUPFAM" id="SSF63825">
    <property type="entry name" value="YWTD domain"/>
    <property type="match status" value="1"/>
</dbReference>
<name>A0A6L3ZI28_9FLAO</name>
<dbReference type="PROSITE" id="PS51257">
    <property type="entry name" value="PROKAR_LIPOPROTEIN"/>
    <property type="match status" value="1"/>
</dbReference>